<organism evidence="2 3">
    <name type="scientific">Romanomermis culicivorax</name>
    <name type="common">Nematode worm</name>
    <dbReference type="NCBI Taxonomy" id="13658"/>
    <lineage>
        <taxon>Eukaryota</taxon>
        <taxon>Metazoa</taxon>
        <taxon>Ecdysozoa</taxon>
        <taxon>Nematoda</taxon>
        <taxon>Enoplea</taxon>
        <taxon>Dorylaimia</taxon>
        <taxon>Mermithida</taxon>
        <taxon>Mermithoidea</taxon>
        <taxon>Mermithidae</taxon>
        <taxon>Romanomermis</taxon>
    </lineage>
</organism>
<protein>
    <submittedName>
        <fullName evidence="3">Ovule protein</fullName>
    </submittedName>
</protein>
<feature type="region of interest" description="Disordered" evidence="1">
    <location>
        <begin position="1"/>
        <end position="21"/>
    </location>
</feature>
<evidence type="ECO:0000256" key="1">
    <source>
        <dbReference type="SAM" id="MobiDB-lite"/>
    </source>
</evidence>
<evidence type="ECO:0000313" key="3">
    <source>
        <dbReference type="WBParaSite" id="nRc.2.0.1.t31633-RA"/>
    </source>
</evidence>
<keyword evidence="2" id="KW-1185">Reference proteome</keyword>
<reference evidence="3" key="1">
    <citation type="submission" date="2022-11" db="UniProtKB">
        <authorList>
            <consortium name="WormBaseParasite"/>
        </authorList>
    </citation>
    <scope>IDENTIFICATION</scope>
</reference>
<evidence type="ECO:0000313" key="2">
    <source>
        <dbReference type="Proteomes" id="UP000887565"/>
    </source>
</evidence>
<sequence>MQKRRSTLGCKDIKTPGNTKQGHQDAELINFFGKSNFTKCVLRLIYTCLFRRNGTNRQQLETFSSKSRKG</sequence>
<dbReference type="AlphaFoldDB" id="A0A915K1B7"/>
<name>A0A915K1B7_ROMCU</name>
<dbReference type="Proteomes" id="UP000887565">
    <property type="component" value="Unplaced"/>
</dbReference>
<proteinExistence type="predicted"/>
<dbReference type="WBParaSite" id="nRc.2.0.1.t31633-RA">
    <property type="protein sequence ID" value="nRc.2.0.1.t31633-RA"/>
    <property type="gene ID" value="nRc.2.0.1.g31633"/>
</dbReference>
<accession>A0A915K1B7</accession>